<accession>A0AAE1DDR8</accession>
<protein>
    <submittedName>
        <fullName evidence="1">Uncharacterized protein</fullName>
    </submittedName>
</protein>
<name>A0AAE1DDR8_9GAST</name>
<organism evidence="1 2">
    <name type="scientific">Elysia crispata</name>
    <name type="common">lettuce slug</name>
    <dbReference type="NCBI Taxonomy" id="231223"/>
    <lineage>
        <taxon>Eukaryota</taxon>
        <taxon>Metazoa</taxon>
        <taxon>Spiralia</taxon>
        <taxon>Lophotrochozoa</taxon>
        <taxon>Mollusca</taxon>
        <taxon>Gastropoda</taxon>
        <taxon>Heterobranchia</taxon>
        <taxon>Euthyneura</taxon>
        <taxon>Panpulmonata</taxon>
        <taxon>Sacoglossa</taxon>
        <taxon>Placobranchoidea</taxon>
        <taxon>Plakobranchidae</taxon>
        <taxon>Elysia</taxon>
    </lineage>
</organism>
<keyword evidence="2" id="KW-1185">Reference proteome</keyword>
<comment type="caution">
    <text evidence="1">The sequence shown here is derived from an EMBL/GenBank/DDBJ whole genome shotgun (WGS) entry which is preliminary data.</text>
</comment>
<dbReference type="Proteomes" id="UP001283361">
    <property type="component" value="Unassembled WGS sequence"/>
</dbReference>
<sequence length="172" mass="19546">MESPPIKTLPDVPEFFIPGEPEKYFHIPKMLWYAEWEEIKSKLLKSEVLKQLLFSGQHNQIMWTKKQSGRLNRMPLSNAELFEYGRFARKWWLLTEGVLGGAALVLNTRPPLALVLNTRPPLALVLNTRPPLALVLNTRPPLALVLNTRPPLALVLNTRPPLALVLHVTGQH</sequence>
<proteinExistence type="predicted"/>
<dbReference type="AlphaFoldDB" id="A0AAE1DDR8"/>
<evidence type="ECO:0000313" key="1">
    <source>
        <dbReference type="EMBL" id="KAK3766757.1"/>
    </source>
</evidence>
<dbReference type="EMBL" id="JAWDGP010004196">
    <property type="protein sequence ID" value="KAK3766757.1"/>
    <property type="molecule type" value="Genomic_DNA"/>
</dbReference>
<reference evidence="1" key="1">
    <citation type="journal article" date="2023" name="G3 (Bethesda)">
        <title>A reference genome for the long-term kleptoplast-retaining sea slug Elysia crispata morphotype clarki.</title>
        <authorList>
            <person name="Eastman K.E."/>
            <person name="Pendleton A.L."/>
            <person name="Shaikh M.A."/>
            <person name="Suttiyut T."/>
            <person name="Ogas R."/>
            <person name="Tomko P."/>
            <person name="Gavelis G."/>
            <person name="Widhalm J.R."/>
            <person name="Wisecaver J.H."/>
        </authorList>
    </citation>
    <scope>NUCLEOTIDE SEQUENCE</scope>
    <source>
        <strain evidence="1">ECLA1</strain>
    </source>
</reference>
<gene>
    <name evidence="1" type="ORF">RRG08_047280</name>
</gene>
<evidence type="ECO:0000313" key="2">
    <source>
        <dbReference type="Proteomes" id="UP001283361"/>
    </source>
</evidence>